<dbReference type="AlphaFoldDB" id="F3QV48"/>
<sequence length="39" mass="4471">MGDGKWGLIALILYLCRNIIYVLFWGLVAVVCYLILQIL</sequence>
<dbReference type="HOGENOM" id="CLU_3314151_0_0_10"/>
<organism evidence="2 3">
    <name type="scientific">Paraprevotella xylaniphila YIT 11841</name>
    <dbReference type="NCBI Taxonomy" id="762982"/>
    <lineage>
        <taxon>Bacteria</taxon>
        <taxon>Pseudomonadati</taxon>
        <taxon>Bacteroidota</taxon>
        <taxon>Bacteroidia</taxon>
        <taxon>Bacteroidales</taxon>
        <taxon>Prevotellaceae</taxon>
        <taxon>Paraprevotella</taxon>
    </lineage>
</organism>
<keyword evidence="1" id="KW-0812">Transmembrane</keyword>
<dbReference type="STRING" id="762982.HMPREF9442_02073"/>
<dbReference type="Proteomes" id="UP000005546">
    <property type="component" value="Unassembled WGS sequence"/>
</dbReference>
<dbReference type="EMBL" id="AFBR01000065">
    <property type="protein sequence ID" value="EGG52629.1"/>
    <property type="molecule type" value="Genomic_DNA"/>
</dbReference>
<evidence type="ECO:0000313" key="3">
    <source>
        <dbReference type="Proteomes" id="UP000005546"/>
    </source>
</evidence>
<keyword evidence="1" id="KW-1133">Transmembrane helix</keyword>
<reference evidence="2 3" key="1">
    <citation type="submission" date="2011-02" db="EMBL/GenBank/DDBJ databases">
        <authorList>
            <person name="Weinstock G."/>
            <person name="Sodergren E."/>
            <person name="Clifton S."/>
            <person name="Fulton L."/>
            <person name="Fulton B."/>
            <person name="Courtney L."/>
            <person name="Fronick C."/>
            <person name="Harrison M."/>
            <person name="Strong C."/>
            <person name="Farmer C."/>
            <person name="Delahaunty K."/>
            <person name="Markovic C."/>
            <person name="Hall O."/>
            <person name="Minx P."/>
            <person name="Tomlinson C."/>
            <person name="Mitreva M."/>
            <person name="Hou S."/>
            <person name="Chen J."/>
            <person name="Wollam A."/>
            <person name="Pepin K.H."/>
            <person name="Johnson M."/>
            <person name="Bhonagiri V."/>
            <person name="Zhang X."/>
            <person name="Suruliraj S."/>
            <person name="Warren W."/>
            <person name="Chinwalla A."/>
            <person name="Mardis E.R."/>
            <person name="Wilson R.K."/>
        </authorList>
    </citation>
    <scope>NUCLEOTIDE SEQUENCE [LARGE SCALE GENOMIC DNA]</scope>
    <source>
        <strain evidence="2 3">YIT 11841</strain>
    </source>
</reference>
<evidence type="ECO:0000313" key="2">
    <source>
        <dbReference type="EMBL" id="EGG52629.1"/>
    </source>
</evidence>
<protein>
    <submittedName>
        <fullName evidence="2">Uncharacterized protein</fullName>
    </submittedName>
</protein>
<name>F3QV48_9BACT</name>
<feature type="transmembrane region" description="Helical" evidence="1">
    <location>
        <begin position="6"/>
        <end position="36"/>
    </location>
</feature>
<proteinExistence type="predicted"/>
<gene>
    <name evidence="2" type="ORF">HMPREF9442_02073</name>
</gene>
<keyword evidence="1" id="KW-0472">Membrane</keyword>
<comment type="caution">
    <text evidence="2">The sequence shown here is derived from an EMBL/GenBank/DDBJ whole genome shotgun (WGS) entry which is preliminary data.</text>
</comment>
<accession>F3QV48</accession>
<evidence type="ECO:0000256" key="1">
    <source>
        <dbReference type="SAM" id="Phobius"/>
    </source>
</evidence>
<keyword evidence="3" id="KW-1185">Reference proteome</keyword>